<evidence type="ECO:0000313" key="10">
    <source>
        <dbReference type="Proteomes" id="UP000295793"/>
    </source>
</evidence>
<evidence type="ECO:0000259" key="8">
    <source>
        <dbReference type="SMART" id="SM00900"/>
    </source>
</evidence>
<dbReference type="EMBL" id="SLZR01000014">
    <property type="protein sequence ID" value="TCS38878.1"/>
    <property type="molecule type" value="Genomic_DNA"/>
</dbReference>
<keyword evidence="3 6" id="KW-0285">Flavoprotein</keyword>
<dbReference type="GO" id="GO:0010181">
    <property type="term" value="F:FMN binding"/>
    <property type="evidence" value="ECO:0007669"/>
    <property type="project" value="InterPro"/>
</dbReference>
<reference evidence="9 10" key="1">
    <citation type="submission" date="2019-03" db="EMBL/GenBank/DDBJ databases">
        <title>Genomic Encyclopedia of Archaeal and Bacterial Type Strains, Phase II (KMG-II): from individual species to whole genera.</title>
        <authorList>
            <person name="Goeker M."/>
        </authorList>
    </citation>
    <scope>NUCLEOTIDE SEQUENCE [LARGE SCALE GENOMIC DNA]</scope>
    <source>
        <strain evidence="9 10">DSM 15388</strain>
    </source>
</reference>
<comment type="subcellular location">
    <subcellularLocation>
        <location evidence="6">Cell inner membrane</location>
        <topology evidence="6">Single-pass membrane protein</topology>
    </subcellularLocation>
</comment>
<keyword evidence="1 6" id="KW-0813">Transport</keyword>
<dbReference type="GO" id="GO:0009055">
    <property type="term" value="F:electron transfer activity"/>
    <property type="evidence" value="ECO:0007669"/>
    <property type="project" value="InterPro"/>
</dbReference>
<keyword evidence="6" id="KW-0997">Cell inner membrane</keyword>
<proteinExistence type="inferred from homology"/>
<feature type="modified residue" description="FMN phosphoryl threonine" evidence="6">
    <location>
        <position position="177"/>
    </location>
</feature>
<dbReference type="NCBIfam" id="TIGR01947">
    <property type="entry name" value="rnfG"/>
    <property type="match status" value="1"/>
</dbReference>
<evidence type="ECO:0000256" key="4">
    <source>
        <dbReference type="ARBA" id="ARBA00022643"/>
    </source>
</evidence>
<evidence type="ECO:0000256" key="6">
    <source>
        <dbReference type="HAMAP-Rule" id="MF_00479"/>
    </source>
</evidence>
<dbReference type="RefSeq" id="WP_132702654.1">
    <property type="nucleotide sequence ID" value="NZ_SLZR01000014.1"/>
</dbReference>
<dbReference type="PIRSF" id="PIRSF006091">
    <property type="entry name" value="E_trnsport_RnfG"/>
    <property type="match status" value="1"/>
</dbReference>
<dbReference type="SMART" id="SM00900">
    <property type="entry name" value="FMN_bind"/>
    <property type="match status" value="1"/>
</dbReference>
<comment type="cofactor">
    <cofactor evidence="6">
        <name>FMN</name>
        <dbReference type="ChEBI" id="CHEBI:58210"/>
    </cofactor>
</comment>
<feature type="transmembrane region" description="Helical" evidence="7">
    <location>
        <begin position="12"/>
        <end position="33"/>
    </location>
</feature>
<protein>
    <recommendedName>
        <fullName evidence="6">Ion-translocating oxidoreductase complex subunit G</fullName>
        <ecNumber evidence="6">7.-.-.-</ecNumber>
    </recommendedName>
    <alternativeName>
        <fullName evidence="6">Rnf electron transport complex subunit G</fullName>
    </alternativeName>
</protein>
<dbReference type="NCBIfam" id="NF002519">
    <property type="entry name" value="PRK01908.1"/>
    <property type="match status" value="1"/>
</dbReference>
<keyword evidence="6 7" id="KW-0472">Membrane</keyword>
<organism evidence="9 10">
    <name type="scientific">Reinekea marinisedimentorum</name>
    <dbReference type="NCBI Taxonomy" id="230495"/>
    <lineage>
        <taxon>Bacteria</taxon>
        <taxon>Pseudomonadati</taxon>
        <taxon>Pseudomonadota</taxon>
        <taxon>Gammaproteobacteria</taxon>
        <taxon>Oceanospirillales</taxon>
        <taxon>Saccharospirillaceae</taxon>
        <taxon>Reinekea</taxon>
    </lineage>
</organism>
<evidence type="ECO:0000256" key="7">
    <source>
        <dbReference type="SAM" id="Phobius"/>
    </source>
</evidence>
<accession>A0A4R3I037</accession>
<evidence type="ECO:0000256" key="3">
    <source>
        <dbReference type="ARBA" id="ARBA00022630"/>
    </source>
</evidence>
<dbReference type="EC" id="7.-.-.-" evidence="6"/>
<evidence type="ECO:0000256" key="2">
    <source>
        <dbReference type="ARBA" id="ARBA00022553"/>
    </source>
</evidence>
<evidence type="ECO:0000256" key="1">
    <source>
        <dbReference type="ARBA" id="ARBA00022448"/>
    </source>
</evidence>
<sequence length="210" mass="22639">MSVLTMDKETIAYQGGLLGVVAAAAAGILLLVSSLSSDAIALRTYEDKMAGLNQVLPPALYQNDLLATERSWEFDGQAFRVFVGLNAENLITGYAIQSTAQGYAGDINMLVGIDAEQNILAVRVLSHSETPGLGDKIERSKSTWVDAFESQSLSSLSQPQWAVKKDGGEFDQFTGATITPRAVVGQVHKTLQAMQQKLIPEISKEVSLYE</sequence>
<comment type="similarity">
    <text evidence="6">Belongs to the RnfG family.</text>
</comment>
<dbReference type="PANTHER" id="PTHR36118">
    <property type="entry name" value="ION-TRANSLOCATING OXIDOREDUCTASE COMPLEX SUBUNIT G"/>
    <property type="match status" value="1"/>
</dbReference>
<keyword evidence="6 7" id="KW-0812">Transmembrane</keyword>
<keyword evidence="6" id="KW-1003">Cell membrane</keyword>
<feature type="domain" description="FMN-binding" evidence="8">
    <location>
        <begin position="102"/>
        <end position="194"/>
    </location>
</feature>
<dbReference type="PANTHER" id="PTHR36118:SF1">
    <property type="entry name" value="ION-TRANSLOCATING OXIDOREDUCTASE COMPLEX SUBUNIT G"/>
    <property type="match status" value="1"/>
</dbReference>
<comment type="subunit">
    <text evidence="6">The complex is composed of six subunits: RnfA, RnfB, RnfC, RnfD, RnfE and RnfG.</text>
</comment>
<evidence type="ECO:0000313" key="9">
    <source>
        <dbReference type="EMBL" id="TCS38878.1"/>
    </source>
</evidence>
<dbReference type="Pfam" id="PF04205">
    <property type="entry name" value="FMN_bind"/>
    <property type="match status" value="1"/>
</dbReference>
<dbReference type="InterPro" id="IPR010209">
    <property type="entry name" value="Ion_transpt_RnfG/RsxG"/>
</dbReference>
<keyword evidence="6 7" id="KW-1133">Transmembrane helix</keyword>
<comment type="caution">
    <text evidence="9">The sequence shown here is derived from an EMBL/GenBank/DDBJ whole genome shotgun (WGS) entry which is preliminary data.</text>
</comment>
<keyword evidence="6" id="KW-1278">Translocase</keyword>
<keyword evidence="10" id="KW-1185">Reference proteome</keyword>
<keyword evidence="4 6" id="KW-0288">FMN</keyword>
<comment type="function">
    <text evidence="6">Part of a membrane-bound complex that couples electron transfer with translocation of ions across the membrane.</text>
</comment>
<dbReference type="AlphaFoldDB" id="A0A4R3I037"/>
<gene>
    <name evidence="6" type="primary">rnfG</name>
    <name evidence="9" type="ORF">BCF53_11443</name>
</gene>
<dbReference type="GO" id="GO:0022900">
    <property type="term" value="P:electron transport chain"/>
    <property type="evidence" value="ECO:0007669"/>
    <property type="project" value="UniProtKB-UniRule"/>
</dbReference>
<dbReference type="HAMAP" id="MF_00479">
    <property type="entry name" value="RsxG_RnfG"/>
    <property type="match status" value="1"/>
</dbReference>
<dbReference type="Proteomes" id="UP000295793">
    <property type="component" value="Unassembled WGS sequence"/>
</dbReference>
<dbReference type="InterPro" id="IPR007329">
    <property type="entry name" value="FMN-bd"/>
</dbReference>
<evidence type="ECO:0000256" key="5">
    <source>
        <dbReference type="ARBA" id="ARBA00022982"/>
    </source>
</evidence>
<keyword evidence="2 6" id="KW-0597">Phosphoprotein</keyword>
<dbReference type="GO" id="GO:0005886">
    <property type="term" value="C:plasma membrane"/>
    <property type="evidence" value="ECO:0007669"/>
    <property type="project" value="UniProtKB-SubCell"/>
</dbReference>
<dbReference type="OrthoDB" id="9784165at2"/>
<name>A0A4R3I037_9GAMM</name>
<keyword evidence="5 6" id="KW-0249">Electron transport</keyword>